<dbReference type="InterPro" id="IPR015424">
    <property type="entry name" value="PyrdxlP-dep_Trfase"/>
</dbReference>
<evidence type="ECO:0008006" key="3">
    <source>
        <dbReference type="Google" id="ProtNLM"/>
    </source>
</evidence>
<dbReference type="AlphaFoldDB" id="A0A1F4ZUF6"/>
<dbReference type="STRING" id="1797263.A2397_04570"/>
<dbReference type="Proteomes" id="UP000176424">
    <property type="component" value="Unassembled WGS sequence"/>
</dbReference>
<evidence type="ECO:0000313" key="2">
    <source>
        <dbReference type="Proteomes" id="UP000176424"/>
    </source>
</evidence>
<proteinExistence type="predicted"/>
<protein>
    <recommendedName>
        <fullName evidence="3">Aminotransferase class I/classII domain-containing protein</fullName>
    </recommendedName>
</protein>
<gene>
    <name evidence="1" type="ORF">A2397_04570</name>
</gene>
<dbReference type="SUPFAM" id="SSF53383">
    <property type="entry name" value="PLP-dependent transferases"/>
    <property type="match status" value="1"/>
</dbReference>
<organism evidence="1 2">
    <name type="scientific">Candidatus Amesbacteria bacterium RIFOXYB1_FULL_44_23</name>
    <dbReference type="NCBI Taxonomy" id="1797263"/>
    <lineage>
        <taxon>Bacteria</taxon>
        <taxon>Candidatus Amesiibacteriota</taxon>
    </lineage>
</organism>
<reference evidence="1 2" key="1">
    <citation type="journal article" date="2016" name="Nat. Commun.">
        <title>Thousands of microbial genomes shed light on interconnected biogeochemical processes in an aquifer system.</title>
        <authorList>
            <person name="Anantharaman K."/>
            <person name="Brown C.T."/>
            <person name="Hug L.A."/>
            <person name="Sharon I."/>
            <person name="Castelle C.J."/>
            <person name="Probst A.J."/>
            <person name="Thomas B.C."/>
            <person name="Singh A."/>
            <person name="Wilkins M.J."/>
            <person name="Karaoz U."/>
            <person name="Brodie E.L."/>
            <person name="Williams K.H."/>
            <person name="Hubbard S.S."/>
            <person name="Banfield J.F."/>
        </authorList>
    </citation>
    <scope>NUCLEOTIDE SEQUENCE [LARGE SCALE GENOMIC DNA]</scope>
</reference>
<dbReference type="EMBL" id="MEXR01000014">
    <property type="protein sequence ID" value="OGD10083.1"/>
    <property type="molecule type" value="Genomic_DNA"/>
</dbReference>
<name>A0A1F4ZUF6_9BACT</name>
<comment type="caution">
    <text evidence="1">The sequence shown here is derived from an EMBL/GenBank/DDBJ whole genome shotgun (WGS) entry which is preliminary data.</text>
</comment>
<evidence type="ECO:0000313" key="1">
    <source>
        <dbReference type="EMBL" id="OGD10083.1"/>
    </source>
</evidence>
<sequence length="356" mass="41288">MLNYYQPWLLPFLQRQPASVPKTLTMLYYHSFEDGLWDLINHKFPPGKKLHLLVPDFYCSDVLDNLILRGHKYTYYPLDSDFQISVSKFKKFLWLFRPDIVIIFHACGLTSNLVIDTSWVKDLPNNAVIIEDSVHRLVDPGSVRLFHPRQVVIDSLRKVSPFPGSRLFAFSDFINYPAPSNHLSFYQIRSFFYYFIFRLVLKISFLINSSSLAVFAHEKLLRIHDEIIGDSFVPRAGLPVFLPFISRLNYKKIAGLKSSQIQYYKSNLSSLYKNPLFFKVSVPKNDYPQMHVFPLGLTALHPEKIVSRLHSLRIPVWAKFTDTPWSSSRSVLFLPLGFHVSPKEIQRLSSHLASCS</sequence>
<accession>A0A1F4ZUF6</accession>